<dbReference type="Pfam" id="PF20684">
    <property type="entry name" value="Fung_rhodopsin"/>
    <property type="match status" value="1"/>
</dbReference>
<dbReference type="InterPro" id="IPR052337">
    <property type="entry name" value="SAT4-like"/>
</dbReference>
<keyword evidence="4 7" id="KW-0472">Membrane</keyword>
<organism evidence="9 10">
    <name type="scientific">Phlyctema vagabunda</name>
    <dbReference type="NCBI Taxonomy" id="108571"/>
    <lineage>
        <taxon>Eukaryota</taxon>
        <taxon>Fungi</taxon>
        <taxon>Dikarya</taxon>
        <taxon>Ascomycota</taxon>
        <taxon>Pezizomycotina</taxon>
        <taxon>Leotiomycetes</taxon>
        <taxon>Helotiales</taxon>
        <taxon>Dermateaceae</taxon>
        <taxon>Phlyctema</taxon>
    </lineage>
</organism>
<comment type="caution">
    <text evidence="9">The sequence shown here is derived from an EMBL/GenBank/DDBJ whole genome shotgun (WGS) entry which is preliminary data.</text>
</comment>
<evidence type="ECO:0000313" key="9">
    <source>
        <dbReference type="EMBL" id="KAL3420370.1"/>
    </source>
</evidence>
<accession>A0ABR4PAM3</accession>
<dbReference type="PANTHER" id="PTHR33048">
    <property type="entry name" value="PTH11-LIKE INTEGRAL MEMBRANE PROTEIN (AFU_ORTHOLOGUE AFUA_5G11245)"/>
    <property type="match status" value="1"/>
</dbReference>
<dbReference type="EMBL" id="JBFCZG010000007">
    <property type="protein sequence ID" value="KAL3420370.1"/>
    <property type="molecule type" value="Genomic_DNA"/>
</dbReference>
<protein>
    <recommendedName>
        <fullName evidence="8">Rhodopsin domain-containing protein</fullName>
    </recommendedName>
</protein>
<feature type="region of interest" description="Disordered" evidence="6">
    <location>
        <begin position="367"/>
        <end position="388"/>
    </location>
</feature>
<feature type="transmembrane region" description="Helical" evidence="7">
    <location>
        <begin position="13"/>
        <end position="32"/>
    </location>
</feature>
<feature type="transmembrane region" description="Helical" evidence="7">
    <location>
        <begin position="178"/>
        <end position="201"/>
    </location>
</feature>
<proteinExistence type="inferred from homology"/>
<feature type="compositionally biased region" description="Basic and acidic residues" evidence="6">
    <location>
        <begin position="315"/>
        <end position="329"/>
    </location>
</feature>
<comment type="subcellular location">
    <subcellularLocation>
        <location evidence="1">Membrane</location>
        <topology evidence="1">Multi-pass membrane protein</topology>
    </subcellularLocation>
</comment>
<keyword evidence="10" id="KW-1185">Reference proteome</keyword>
<feature type="transmembrane region" description="Helical" evidence="7">
    <location>
        <begin position="131"/>
        <end position="158"/>
    </location>
</feature>
<evidence type="ECO:0000256" key="3">
    <source>
        <dbReference type="ARBA" id="ARBA00022989"/>
    </source>
</evidence>
<evidence type="ECO:0000256" key="2">
    <source>
        <dbReference type="ARBA" id="ARBA00022692"/>
    </source>
</evidence>
<reference evidence="9 10" key="1">
    <citation type="submission" date="2024-06" db="EMBL/GenBank/DDBJ databases">
        <title>Complete genome of Phlyctema vagabunda strain 19-DSS-EL-015.</title>
        <authorList>
            <person name="Fiorenzani C."/>
        </authorList>
    </citation>
    <scope>NUCLEOTIDE SEQUENCE [LARGE SCALE GENOMIC DNA]</scope>
    <source>
        <strain evidence="9 10">19-DSS-EL-015</strain>
    </source>
</reference>
<evidence type="ECO:0000256" key="6">
    <source>
        <dbReference type="SAM" id="MobiDB-lite"/>
    </source>
</evidence>
<evidence type="ECO:0000259" key="8">
    <source>
        <dbReference type="Pfam" id="PF20684"/>
    </source>
</evidence>
<feature type="transmembrane region" description="Helical" evidence="7">
    <location>
        <begin position="213"/>
        <end position="235"/>
    </location>
</feature>
<feature type="transmembrane region" description="Helical" evidence="7">
    <location>
        <begin position="44"/>
        <end position="65"/>
    </location>
</feature>
<gene>
    <name evidence="9" type="ORF">PVAG01_08869</name>
</gene>
<evidence type="ECO:0000256" key="1">
    <source>
        <dbReference type="ARBA" id="ARBA00004141"/>
    </source>
</evidence>
<keyword evidence="2 7" id="KW-0812">Transmembrane</keyword>
<keyword evidence="3 7" id="KW-1133">Transmembrane helix</keyword>
<evidence type="ECO:0000256" key="5">
    <source>
        <dbReference type="ARBA" id="ARBA00038359"/>
    </source>
</evidence>
<sequence length="398" mass="44076">MIPDEDPAFIREIWALYGLGVAILLARFFTRIKTVGIRGFQGDDYLNVFVLAFYTIDAVMVHLIYFTGSNVEASVEQLTRTLTAEEIAGFESGSKEQLVAWYSYTALIWCMKASMLFFFQRLTVGLWQYRLLKWLGLICGLCYIAVFLTITFGCYPIQRNWQVVPDPGLRCTLKLQNFLTAAILNVLTDALILAIPIPLLWALKVPLQRKIVIGLLLCSGLFVIAAAIIRVALTLGSNPSALNINRWGVRETIVGIVCINLPILRPLLNKSFWTLSSFKSSSLSHGASHNLHDKNSGGGGYELSSHQKSKGKGSIWREEPKQAGEREDSFDRVASIGGDSQEYIIQGNKGGDPLGKGVTVERTFQVESEDVETGQSRQPWKFGPGATVHVQKHNGAGF</sequence>
<evidence type="ECO:0000256" key="4">
    <source>
        <dbReference type="ARBA" id="ARBA00023136"/>
    </source>
</evidence>
<feature type="domain" description="Rhodopsin" evidence="8">
    <location>
        <begin position="26"/>
        <end position="270"/>
    </location>
</feature>
<dbReference type="InterPro" id="IPR049326">
    <property type="entry name" value="Rhodopsin_dom_fungi"/>
</dbReference>
<comment type="similarity">
    <text evidence="5">Belongs to the SAT4 family.</text>
</comment>
<evidence type="ECO:0000256" key="7">
    <source>
        <dbReference type="SAM" id="Phobius"/>
    </source>
</evidence>
<feature type="region of interest" description="Disordered" evidence="6">
    <location>
        <begin position="282"/>
        <end position="329"/>
    </location>
</feature>
<evidence type="ECO:0000313" key="10">
    <source>
        <dbReference type="Proteomes" id="UP001629113"/>
    </source>
</evidence>
<dbReference type="Proteomes" id="UP001629113">
    <property type="component" value="Unassembled WGS sequence"/>
</dbReference>
<name>A0ABR4PAM3_9HELO</name>
<feature type="transmembrane region" description="Helical" evidence="7">
    <location>
        <begin position="99"/>
        <end position="119"/>
    </location>
</feature>
<dbReference type="PANTHER" id="PTHR33048:SF2">
    <property type="entry name" value="SRPK"/>
    <property type="match status" value="1"/>
</dbReference>